<sequence>MRKSSDSERGFIGGAQMAAASVTKMLSYFNSNTTEIVVDSIFDEHDVPALPQETENVKTEGYYSVSVHKPLITEMNAHLRVQWCKNQRQLEPEGSCVRTRAAGMSCITLLTPSDLQSKKIEEIPHTVFFVFRVVF</sequence>
<accession>A0A3B4VHL7</accession>
<protein>
    <submittedName>
        <fullName evidence="1">Uncharacterized protein</fullName>
    </submittedName>
</protein>
<name>A0A3B4VHL7_SERDU</name>
<organism evidence="1 2">
    <name type="scientific">Seriola dumerili</name>
    <name type="common">Greater amberjack</name>
    <name type="synonym">Caranx dumerili</name>
    <dbReference type="NCBI Taxonomy" id="41447"/>
    <lineage>
        <taxon>Eukaryota</taxon>
        <taxon>Metazoa</taxon>
        <taxon>Chordata</taxon>
        <taxon>Craniata</taxon>
        <taxon>Vertebrata</taxon>
        <taxon>Euteleostomi</taxon>
        <taxon>Actinopterygii</taxon>
        <taxon>Neopterygii</taxon>
        <taxon>Teleostei</taxon>
        <taxon>Neoteleostei</taxon>
        <taxon>Acanthomorphata</taxon>
        <taxon>Carangaria</taxon>
        <taxon>Carangiformes</taxon>
        <taxon>Carangidae</taxon>
        <taxon>Seriola</taxon>
    </lineage>
</organism>
<proteinExistence type="predicted"/>
<dbReference type="Ensembl" id="ENSSDUT00000030972.1">
    <property type="protein sequence ID" value="ENSSDUP00000030446.1"/>
    <property type="gene ID" value="ENSSDUG00000021928.1"/>
</dbReference>
<evidence type="ECO:0000313" key="2">
    <source>
        <dbReference type="Proteomes" id="UP000261420"/>
    </source>
</evidence>
<keyword evidence="2" id="KW-1185">Reference proteome</keyword>
<reference evidence="1" key="2">
    <citation type="submission" date="2025-09" db="UniProtKB">
        <authorList>
            <consortium name="Ensembl"/>
        </authorList>
    </citation>
    <scope>IDENTIFICATION</scope>
</reference>
<dbReference type="AlphaFoldDB" id="A0A3B4VHL7"/>
<dbReference type="GeneTree" id="ENSGT00970000197635"/>
<evidence type="ECO:0000313" key="1">
    <source>
        <dbReference type="Ensembl" id="ENSSDUP00000030446.1"/>
    </source>
</evidence>
<dbReference type="Proteomes" id="UP000261420">
    <property type="component" value="Unplaced"/>
</dbReference>
<reference evidence="1" key="1">
    <citation type="submission" date="2025-08" db="UniProtKB">
        <authorList>
            <consortium name="Ensembl"/>
        </authorList>
    </citation>
    <scope>IDENTIFICATION</scope>
</reference>